<feature type="signal peptide" evidence="1">
    <location>
        <begin position="1"/>
        <end position="18"/>
    </location>
</feature>
<dbReference type="RefSeq" id="WP_166955658.1">
    <property type="nucleotide sequence ID" value="NZ_JAASQI010000011.1"/>
</dbReference>
<reference evidence="3 4" key="1">
    <citation type="submission" date="2020-03" db="EMBL/GenBank/DDBJ databases">
        <title>Genomic Encyclopedia of Type Strains, Phase IV (KMG-IV): sequencing the most valuable type-strain genomes for metagenomic binning, comparative biology and taxonomic classification.</title>
        <authorList>
            <person name="Goeker M."/>
        </authorList>
    </citation>
    <scope>NUCLEOTIDE SEQUENCE [LARGE SCALE GENOMIC DNA]</scope>
    <source>
        <strain evidence="3 4">DSM 103870</strain>
    </source>
</reference>
<dbReference type="Proteomes" id="UP001429580">
    <property type="component" value="Unassembled WGS sequence"/>
</dbReference>
<name>A0ABX0V3Q4_9HYPH</name>
<evidence type="ECO:0000313" key="4">
    <source>
        <dbReference type="Proteomes" id="UP001429580"/>
    </source>
</evidence>
<sequence length="96" mass="10602">MRILAFFLLFTVMVAVVAAPQAGERERLPPGIMSASELIGLLEAQLGGEIVEIQFDGRDKSGRPAYEVYHVDASGRRTELKVDARTGRVLKRETDD</sequence>
<dbReference type="Gene3D" id="3.10.450.40">
    <property type="match status" value="1"/>
</dbReference>
<proteinExistence type="predicted"/>
<organism evidence="3 4">
    <name type="scientific">Pseudochelatococcus lubricantis</name>
    <dbReference type="NCBI Taxonomy" id="1538102"/>
    <lineage>
        <taxon>Bacteria</taxon>
        <taxon>Pseudomonadati</taxon>
        <taxon>Pseudomonadota</taxon>
        <taxon>Alphaproteobacteria</taxon>
        <taxon>Hyphomicrobiales</taxon>
        <taxon>Chelatococcaceae</taxon>
        <taxon>Pseudochelatococcus</taxon>
    </lineage>
</organism>
<protein>
    <submittedName>
        <fullName evidence="3">Membrane protein YkoI</fullName>
    </submittedName>
</protein>
<comment type="caution">
    <text evidence="3">The sequence shown here is derived from an EMBL/GenBank/DDBJ whole genome shotgun (WGS) entry which is preliminary data.</text>
</comment>
<keyword evidence="4" id="KW-1185">Reference proteome</keyword>
<evidence type="ECO:0000256" key="1">
    <source>
        <dbReference type="SAM" id="SignalP"/>
    </source>
</evidence>
<accession>A0ABX0V3Q4</accession>
<evidence type="ECO:0000313" key="3">
    <source>
        <dbReference type="EMBL" id="NIJ59853.1"/>
    </source>
</evidence>
<dbReference type="EMBL" id="JAASQI010000011">
    <property type="protein sequence ID" value="NIJ59853.1"/>
    <property type="molecule type" value="Genomic_DNA"/>
</dbReference>
<gene>
    <name evidence="3" type="ORF">FHS82_003714</name>
</gene>
<dbReference type="InterPro" id="IPR025711">
    <property type="entry name" value="PepSY"/>
</dbReference>
<keyword evidence="1" id="KW-0732">Signal</keyword>
<dbReference type="Pfam" id="PF03413">
    <property type="entry name" value="PepSY"/>
    <property type="match status" value="1"/>
</dbReference>
<evidence type="ECO:0000259" key="2">
    <source>
        <dbReference type="Pfam" id="PF03413"/>
    </source>
</evidence>
<feature type="domain" description="PepSY" evidence="2">
    <location>
        <begin position="34"/>
        <end position="93"/>
    </location>
</feature>
<feature type="chain" id="PRO_5047386284" evidence="1">
    <location>
        <begin position="19"/>
        <end position="96"/>
    </location>
</feature>